<dbReference type="InterPro" id="IPR000436">
    <property type="entry name" value="Sushi_SCR_CCP_dom"/>
</dbReference>
<keyword evidence="4 6" id="KW-1015">Disulfide bond</keyword>
<accession>A0AAV2QG29</accession>
<dbReference type="InterPro" id="IPR035976">
    <property type="entry name" value="Sushi/SCR/CCP_sf"/>
</dbReference>
<evidence type="ECO:0000256" key="2">
    <source>
        <dbReference type="ARBA" id="ARBA00022729"/>
    </source>
</evidence>
<dbReference type="Proteomes" id="UP001497623">
    <property type="component" value="Unassembled WGS sequence"/>
</dbReference>
<evidence type="ECO:0000313" key="8">
    <source>
        <dbReference type="EMBL" id="CAL4080376.1"/>
    </source>
</evidence>
<sequence length="449" mass="49955">MLHLESWVLILYGTKRNPDICNELLLIPNGTIKKNLTTNTAEITCQAGYNLLGSATIICSVDNGWKEPLPRCVSTPCPPPDVPSNAILAGRSMWWVGDVAEYSCKIGYALKGNANLTCQAGDSDQGKWGHEVPVCEEVKCPMVHPPENGNITLIQNKFLKKKGDYNAKKYQRRRSTGQQNIDRVQRLGSNLDDYEFINFESDENFLEGELSIRNSNIIIGAKFGSTIRYECDTNFVLLGFASRTCTKNGSWDYPEPVCYRKYCSLVNTIENGKFTYIGSGIDSTVMYSCNTGYVLIGPTERICQVDKKWTGDAPVCIKVDCGEPGSYEPATVEYNSTSVGSIATYICPHGYKLKGSVIRICTFEGNWSSEVPVCEKVMCPAPVSFENGMISSSSQGTFYVDSTLIYECDEYSILSGLPIRICQDDGTWTSESPVCKRRDVSDLFEFIFW</sequence>
<feature type="domain" description="Sushi" evidence="7">
    <location>
        <begin position="377"/>
        <end position="437"/>
    </location>
</feature>
<feature type="domain" description="Sushi" evidence="7">
    <location>
        <begin position="319"/>
        <end position="376"/>
    </location>
</feature>
<dbReference type="AlphaFoldDB" id="A0AAV2QG29"/>
<dbReference type="Gene3D" id="2.10.70.10">
    <property type="entry name" value="Complement Module, domain 1"/>
    <property type="match status" value="6"/>
</dbReference>
<dbReference type="EMBL" id="CAXKWB010005890">
    <property type="protein sequence ID" value="CAL4080376.1"/>
    <property type="molecule type" value="Genomic_DNA"/>
</dbReference>
<name>A0AAV2QG29_MEGNR</name>
<comment type="caution">
    <text evidence="8">The sequence shown here is derived from an EMBL/GenBank/DDBJ whole genome shotgun (WGS) entry which is preliminary data.</text>
</comment>
<keyword evidence="1 6" id="KW-0768">Sushi</keyword>
<feature type="disulfide bond" evidence="6">
    <location>
        <begin position="347"/>
        <end position="374"/>
    </location>
</feature>
<evidence type="ECO:0000256" key="5">
    <source>
        <dbReference type="ARBA" id="ARBA00023180"/>
    </source>
</evidence>
<dbReference type="PANTHER" id="PTHR46393:SF7">
    <property type="entry name" value="COMPLEMENT C2"/>
    <property type="match status" value="1"/>
</dbReference>
<evidence type="ECO:0000313" key="9">
    <source>
        <dbReference type="Proteomes" id="UP001497623"/>
    </source>
</evidence>
<feature type="disulfide bond" evidence="6">
    <location>
        <begin position="379"/>
        <end position="422"/>
    </location>
</feature>
<dbReference type="SUPFAM" id="SSF57535">
    <property type="entry name" value="Complement control module/SCR domain"/>
    <property type="match status" value="6"/>
</dbReference>
<feature type="disulfide bond" evidence="6">
    <location>
        <begin position="231"/>
        <end position="258"/>
    </location>
</feature>
<dbReference type="PROSITE" id="PS50923">
    <property type="entry name" value="SUSHI"/>
    <property type="match status" value="6"/>
</dbReference>
<evidence type="ECO:0000256" key="4">
    <source>
        <dbReference type="ARBA" id="ARBA00023157"/>
    </source>
</evidence>
<organism evidence="8 9">
    <name type="scientific">Meganyctiphanes norvegica</name>
    <name type="common">Northern krill</name>
    <name type="synonym">Thysanopoda norvegica</name>
    <dbReference type="NCBI Taxonomy" id="48144"/>
    <lineage>
        <taxon>Eukaryota</taxon>
        <taxon>Metazoa</taxon>
        <taxon>Ecdysozoa</taxon>
        <taxon>Arthropoda</taxon>
        <taxon>Crustacea</taxon>
        <taxon>Multicrustacea</taxon>
        <taxon>Malacostraca</taxon>
        <taxon>Eumalacostraca</taxon>
        <taxon>Eucarida</taxon>
        <taxon>Euphausiacea</taxon>
        <taxon>Euphausiidae</taxon>
        <taxon>Meganyctiphanes</taxon>
    </lineage>
</organism>
<evidence type="ECO:0000256" key="3">
    <source>
        <dbReference type="ARBA" id="ARBA00022737"/>
    </source>
</evidence>
<keyword evidence="2" id="KW-0732">Signal</keyword>
<feature type="domain" description="Sushi" evidence="7">
    <location>
        <begin position="19"/>
        <end position="74"/>
    </location>
</feature>
<keyword evidence="3" id="KW-0677">Repeat</keyword>
<feature type="domain" description="Sushi" evidence="7">
    <location>
        <begin position="261"/>
        <end position="318"/>
    </location>
</feature>
<dbReference type="PANTHER" id="PTHR46393">
    <property type="entry name" value="SUSHI DOMAIN-CONTAINING PROTEIN"/>
    <property type="match status" value="1"/>
</dbReference>
<evidence type="ECO:0000256" key="6">
    <source>
        <dbReference type="PROSITE-ProRule" id="PRU00302"/>
    </source>
</evidence>
<dbReference type="CDD" id="cd00033">
    <property type="entry name" value="CCP"/>
    <property type="match status" value="6"/>
</dbReference>
<protein>
    <recommendedName>
        <fullName evidence="7">Sushi domain-containing protein</fullName>
    </recommendedName>
</protein>
<proteinExistence type="predicted"/>
<evidence type="ECO:0000259" key="7">
    <source>
        <dbReference type="PROSITE" id="PS50923"/>
    </source>
</evidence>
<dbReference type="SMART" id="SM00032">
    <property type="entry name" value="CCP"/>
    <property type="match status" value="6"/>
</dbReference>
<dbReference type="Pfam" id="PF00084">
    <property type="entry name" value="Sushi"/>
    <property type="match status" value="6"/>
</dbReference>
<feature type="disulfide bond" evidence="6">
    <location>
        <begin position="45"/>
        <end position="72"/>
    </location>
</feature>
<keyword evidence="5" id="KW-0325">Glycoprotein</keyword>
<keyword evidence="9" id="KW-1185">Reference proteome</keyword>
<feature type="non-terminal residue" evidence="8">
    <location>
        <position position="449"/>
    </location>
</feature>
<feature type="disulfide bond" evidence="6">
    <location>
        <begin position="408"/>
        <end position="435"/>
    </location>
</feature>
<feature type="domain" description="Sushi" evidence="7">
    <location>
        <begin position="75"/>
        <end position="137"/>
    </location>
</feature>
<gene>
    <name evidence="8" type="ORF">MNOR_LOCUS11261</name>
</gene>
<feature type="disulfide bond" evidence="6">
    <location>
        <begin position="289"/>
        <end position="316"/>
    </location>
</feature>
<comment type="caution">
    <text evidence="6">Lacks conserved residue(s) required for the propagation of feature annotation.</text>
</comment>
<feature type="domain" description="Sushi" evidence="7">
    <location>
        <begin position="197"/>
        <end position="260"/>
    </location>
</feature>
<reference evidence="8 9" key="1">
    <citation type="submission" date="2024-05" db="EMBL/GenBank/DDBJ databases">
        <authorList>
            <person name="Wallberg A."/>
        </authorList>
    </citation>
    <scope>NUCLEOTIDE SEQUENCE [LARGE SCALE GENOMIC DNA]</scope>
</reference>
<evidence type="ECO:0000256" key="1">
    <source>
        <dbReference type="ARBA" id="ARBA00022659"/>
    </source>
</evidence>